<evidence type="ECO:0000256" key="6">
    <source>
        <dbReference type="ARBA" id="ARBA00022692"/>
    </source>
</evidence>
<dbReference type="Pfam" id="PF22461">
    <property type="entry name" value="SLBB_2"/>
    <property type="match status" value="1"/>
</dbReference>
<keyword evidence="19" id="KW-1185">Reference proteome</keyword>
<comment type="subcellular location">
    <subcellularLocation>
        <location evidence="1">Cell outer membrane</location>
        <topology evidence="1">Multi-pass membrane protein</topology>
    </subcellularLocation>
</comment>
<evidence type="ECO:0000313" key="19">
    <source>
        <dbReference type="Proteomes" id="UP000195807"/>
    </source>
</evidence>
<feature type="chain" id="PRO_5011584854" evidence="15">
    <location>
        <begin position="20"/>
        <end position="233"/>
    </location>
</feature>
<dbReference type="OrthoDB" id="8410640at2"/>
<evidence type="ECO:0000256" key="1">
    <source>
        <dbReference type="ARBA" id="ARBA00004571"/>
    </source>
</evidence>
<name>A0A1Z1FE44_9SPHN</name>
<dbReference type="GO" id="GO:0009279">
    <property type="term" value="C:cell outer membrane"/>
    <property type="evidence" value="ECO:0007669"/>
    <property type="project" value="UniProtKB-SubCell"/>
</dbReference>
<dbReference type="PANTHER" id="PTHR33619">
    <property type="entry name" value="POLYSACCHARIDE EXPORT PROTEIN GFCE-RELATED"/>
    <property type="match status" value="1"/>
</dbReference>
<dbReference type="RefSeq" id="WP_066847535.1">
    <property type="nucleotide sequence ID" value="NZ_CP019602.1"/>
</dbReference>
<dbReference type="KEGG" id="cman:A9D14_13820"/>
<dbReference type="PROSITE" id="PS51257">
    <property type="entry name" value="PROKAR_LIPOPROTEIN"/>
    <property type="match status" value="1"/>
</dbReference>
<protein>
    <submittedName>
        <fullName evidence="18">Uncharacterized protein</fullName>
    </submittedName>
</protein>
<dbReference type="GO" id="GO:0015159">
    <property type="term" value="F:polysaccharide transmembrane transporter activity"/>
    <property type="evidence" value="ECO:0007669"/>
    <property type="project" value="InterPro"/>
</dbReference>
<dbReference type="InterPro" id="IPR003715">
    <property type="entry name" value="Poly_export_N"/>
</dbReference>
<accession>A0A1Z1FE44</accession>
<evidence type="ECO:0000256" key="9">
    <source>
        <dbReference type="ARBA" id="ARBA00023065"/>
    </source>
</evidence>
<dbReference type="PANTHER" id="PTHR33619:SF3">
    <property type="entry name" value="POLYSACCHARIDE EXPORT PROTEIN GFCE-RELATED"/>
    <property type="match status" value="1"/>
</dbReference>
<evidence type="ECO:0000256" key="2">
    <source>
        <dbReference type="ARBA" id="ARBA00009450"/>
    </source>
</evidence>
<evidence type="ECO:0000259" key="17">
    <source>
        <dbReference type="Pfam" id="PF22461"/>
    </source>
</evidence>
<feature type="domain" description="Polysaccharide export protein N-terminal" evidence="16">
    <location>
        <begin position="46"/>
        <end position="121"/>
    </location>
</feature>
<keyword evidence="12" id="KW-0564">Palmitate</keyword>
<evidence type="ECO:0000256" key="10">
    <source>
        <dbReference type="ARBA" id="ARBA00023114"/>
    </source>
</evidence>
<evidence type="ECO:0000256" key="8">
    <source>
        <dbReference type="ARBA" id="ARBA00023047"/>
    </source>
</evidence>
<keyword evidence="3" id="KW-0813">Transport</keyword>
<keyword evidence="7 15" id="KW-0732">Signal</keyword>
<dbReference type="Proteomes" id="UP000195807">
    <property type="component" value="Chromosome"/>
</dbReference>
<dbReference type="STRING" id="450378.GCA_001661675_02775"/>
<dbReference type="EMBL" id="CP019602">
    <property type="protein sequence ID" value="ARU17044.1"/>
    <property type="molecule type" value="Genomic_DNA"/>
</dbReference>
<keyword evidence="6" id="KW-0812">Transmembrane</keyword>
<evidence type="ECO:0000256" key="12">
    <source>
        <dbReference type="ARBA" id="ARBA00023139"/>
    </source>
</evidence>
<dbReference type="InterPro" id="IPR049712">
    <property type="entry name" value="Poly_export"/>
</dbReference>
<comment type="similarity">
    <text evidence="2">Belongs to the BexD/CtrA/VexA family.</text>
</comment>
<evidence type="ECO:0000256" key="5">
    <source>
        <dbReference type="ARBA" id="ARBA00022597"/>
    </source>
</evidence>
<reference evidence="18 19" key="1">
    <citation type="submission" date="2017-01" db="EMBL/GenBank/DDBJ databases">
        <title>Complete genome sequence of esterase-producing bacterium Croceicoccus marinus E4A9.</title>
        <authorList>
            <person name="Wu Y.-H."/>
            <person name="Cheng H."/>
            <person name="Xu L."/>
            <person name="Huo Y.-Y."/>
            <person name="Wang C.-S."/>
            <person name="Xu X.-W."/>
        </authorList>
    </citation>
    <scope>NUCLEOTIDE SEQUENCE [LARGE SCALE GENOMIC DNA]</scope>
    <source>
        <strain evidence="18 19">E4A9</strain>
    </source>
</reference>
<evidence type="ECO:0000256" key="11">
    <source>
        <dbReference type="ARBA" id="ARBA00023136"/>
    </source>
</evidence>
<keyword evidence="13" id="KW-0998">Cell outer membrane</keyword>
<feature type="signal peptide" evidence="15">
    <location>
        <begin position="1"/>
        <end position="19"/>
    </location>
</feature>
<dbReference type="Pfam" id="PF02563">
    <property type="entry name" value="Poly_export"/>
    <property type="match status" value="1"/>
</dbReference>
<evidence type="ECO:0000256" key="4">
    <source>
        <dbReference type="ARBA" id="ARBA00022452"/>
    </source>
</evidence>
<keyword evidence="9" id="KW-0406">Ion transport</keyword>
<keyword evidence="4" id="KW-1134">Transmembrane beta strand</keyword>
<dbReference type="GO" id="GO:0046930">
    <property type="term" value="C:pore complex"/>
    <property type="evidence" value="ECO:0007669"/>
    <property type="project" value="UniProtKB-KW"/>
</dbReference>
<keyword evidence="8" id="KW-0625">Polysaccharide transport</keyword>
<evidence type="ECO:0000256" key="15">
    <source>
        <dbReference type="SAM" id="SignalP"/>
    </source>
</evidence>
<evidence type="ECO:0000256" key="14">
    <source>
        <dbReference type="ARBA" id="ARBA00023288"/>
    </source>
</evidence>
<keyword evidence="11" id="KW-0472">Membrane</keyword>
<keyword evidence="10" id="KW-0626">Porin</keyword>
<organism evidence="18 19">
    <name type="scientific">Croceicoccus marinus</name>
    <dbReference type="NCBI Taxonomy" id="450378"/>
    <lineage>
        <taxon>Bacteria</taxon>
        <taxon>Pseudomonadati</taxon>
        <taxon>Pseudomonadota</taxon>
        <taxon>Alphaproteobacteria</taxon>
        <taxon>Sphingomonadales</taxon>
        <taxon>Erythrobacteraceae</taxon>
        <taxon>Croceicoccus</taxon>
    </lineage>
</organism>
<keyword evidence="14" id="KW-0449">Lipoprotein</keyword>
<evidence type="ECO:0000259" key="16">
    <source>
        <dbReference type="Pfam" id="PF02563"/>
    </source>
</evidence>
<evidence type="ECO:0000256" key="13">
    <source>
        <dbReference type="ARBA" id="ARBA00023237"/>
    </source>
</evidence>
<proteinExistence type="inferred from homology"/>
<evidence type="ECO:0000256" key="3">
    <source>
        <dbReference type="ARBA" id="ARBA00022448"/>
    </source>
</evidence>
<dbReference type="AlphaFoldDB" id="A0A1Z1FE44"/>
<dbReference type="Gene3D" id="3.30.1950.10">
    <property type="entry name" value="wza like domain"/>
    <property type="match status" value="1"/>
</dbReference>
<keyword evidence="5" id="KW-0762">Sugar transport</keyword>
<sequence length="233" mass="25025">MLRKTLPLAAVAVSLAGCAKGYPPVESVAAGQNAYEVMGSAAQVEAAAPYRIGPDDTISINTFFEPELSVESVKVDRSGQIGVPGIGSMTVEGMTTEQLAARIEDSYRGRLLERPEVSVSVVNSAERKVVVTGQVNISGVYDIRNSTTLLEAIALARGENEIAKMDEVVIFRTIDGQRMAARFDVNAIRSGAMADPRILGNDVVVVGLSEAKAVWRDIRQIVPIFAVFRPLYN</sequence>
<evidence type="ECO:0000256" key="7">
    <source>
        <dbReference type="ARBA" id="ARBA00022729"/>
    </source>
</evidence>
<dbReference type="GO" id="GO:0006811">
    <property type="term" value="P:monoatomic ion transport"/>
    <property type="evidence" value="ECO:0007669"/>
    <property type="project" value="UniProtKB-KW"/>
</dbReference>
<evidence type="ECO:0000313" key="18">
    <source>
        <dbReference type="EMBL" id="ARU17044.1"/>
    </source>
</evidence>
<dbReference type="Gene3D" id="3.10.560.10">
    <property type="entry name" value="Outer membrane lipoprotein wza domain like"/>
    <property type="match status" value="1"/>
</dbReference>
<gene>
    <name evidence="18" type="ORF">A9D14_13820</name>
</gene>
<dbReference type="GO" id="GO:0015288">
    <property type="term" value="F:porin activity"/>
    <property type="evidence" value="ECO:0007669"/>
    <property type="project" value="UniProtKB-KW"/>
</dbReference>
<dbReference type="InterPro" id="IPR054765">
    <property type="entry name" value="SLBB_dom"/>
</dbReference>
<feature type="domain" description="SLBB" evidence="17">
    <location>
        <begin position="128"/>
        <end position="206"/>
    </location>
</feature>